<feature type="domain" description="OmpR/PhoB-type" evidence="10">
    <location>
        <begin position="134"/>
        <end position="234"/>
    </location>
</feature>
<dbReference type="InterPro" id="IPR001789">
    <property type="entry name" value="Sig_transdc_resp-reg_receiver"/>
</dbReference>
<dbReference type="PANTHER" id="PTHR48111:SF1">
    <property type="entry name" value="TWO-COMPONENT RESPONSE REGULATOR ORR33"/>
    <property type="match status" value="1"/>
</dbReference>
<dbReference type="PROSITE" id="PS50110">
    <property type="entry name" value="RESPONSE_REGULATORY"/>
    <property type="match status" value="1"/>
</dbReference>
<dbReference type="SMART" id="SM00448">
    <property type="entry name" value="REC"/>
    <property type="match status" value="1"/>
</dbReference>
<dbReference type="FunFam" id="1.10.10.10:FF:000018">
    <property type="entry name" value="DNA-binding response regulator ResD"/>
    <property type="match status" value="1"/>
</dbReference>
<evidence type="ECO:0000256" key="4">
    <source>
        <dbReference type="ARBA" id="ARBA00023015"/>
    </source>
</evidence>
<dbReference type="CDD" id="cd00383">
    <property type="entry name" value="trans_reg_C"/>
    <property type="match status" value="1"/>
</dbReference>
<keyword evidence="2 7" id="KW-0597">Phosphoprotein</keyword>
<evidence type="ECO:0000259" key="10">
    <source>
        <dbReference type="PROSITE" id="PS51755"/>
    </source>
</evidence>
<proteinExistence type="predicted"/>
<feature type="DNA-binding region" description="OmpR/PhoB-type" evidence="8">
    <location>
        <begin position="134"/>
        <end position="234"/>
    </location>
</feature>
<dbReference type="InterPro" id="IPR039420">
    <property type="entry name" value="WalR-like"/>
</dbReference>
<dbReference type="Pfam" id="PF00072">
    <property type="entry name" value="Response_reg"/>
    <property type="match status" value="1"/>
</dbReference>
<dbReference type="Proteomes" id="UP000319756">
    <property type="component" value="Chromosome"/>
</dbReference>
<comment type="subcellular location">
    <subcellularLocation>
        <location evidence="1">Cytoplasm</location>
    </subcellularLocation>
</comment>
<dbReference type="GO" id="GO:0006355">
    <property type="term" value="P:regulation of DNA-templated transcription"/>
    <property type="evidence" value="ECO:0007669"/>
    <property type="project" value="InterPro"/>
</dbReference>
<dbReference type="SUPFAM" id="SSF52172">
    <property type="entry name" value="CheY-like"/>
    <property type="match status" value="1"/>
</dbReference>
<dbReference type="InterPro" id="IPR016032">
    <property type="entry name" value="Sig_transdc_resp-reg_C-effctor"/>
</dbReference>
<evidence type="ECO:0000256" key="5">
    <source>
        <dbReference type="ARBA" id="ARBA00023125"/>
    </source>
</evidence>
<evidence type="ECO:0000256" key="6">
    <source>
        <dbReference type="ARBA" id="ARBA00023163"/>
    </source>
</evidence>
<keyword evidence="6" id="KW-0804">Transcription</keyword>
<keyword evidence="3" id="KW-0902">Two-component regulatory system</keyword>
<keyword evidence="5 8" id="KW-0238">DNA-binding</keyword>
<organism evidence="11 12">
    <name type="scientific">Salicibibacter halophilus</name>
    <dbReference type="NCBI Taxonomy" id="2502791"/>
    <lineage>
        <taxon>Bacteria</taxon>
        <taxon>Bacillati</taxon>
        <taxon>Bacillota</taxon>
        <taxon>Bacilli</taxon>
        <taxon>Bacillales</taxon>
        <taxon>Bacillaceae</taxon>
        <taxon>Salicibibacter</taxon>
    </lineage>
</organism>
<keyword evidence="12" id="KW-1185">Reference proteome</keyword>
<evidence type="ECO:0000256" key="1">
    <source>
        <dbReference type="ARBA" id="ARBA00004496"/>
    </source>
</evidence>
<dbReference type="EMBL" id="CP035485">
    <property type="protein sequence ID" value="QDI91405.1"/>
    <property type="molecule type" value="Genomic_DNA"/>
</dbReference>
<dbReference type="InterPro" id="IPR011006">
    <property type="entry name" value="CheY-like_superfamily"/>
</dbReference>
<evidence type="ECO:0000256" key="2">
    <source>
        <dbReference type="ARBA" id="ARBA00022553"/>
    </source>
</evidence>
<dbReference type="InterPro" id="IPR036388">
    <property type="entry name" value="WH-like_DNA-bd_sf"/>
</dbReference>
<keyword evidence="4" id="KW-0805">Transcription regulation</keyword>
<dbReference type="FunFam" id="3.40.50.2300:FF:000001">
    <property type="entry name" value="DNA-binding response regulator PhoB"/>
    <property type="match status" value="1"/>
</dbReference>
<gene>
    <name evidence="11" type="ORF">EPH95_09620</name>
</gene>
<reference evidence="12" key="1">
    <citation type="submission" date="2019-01" db="EMBL/GenBank/DDBJ databases">
        <title>Genomic analysis of Salicibibacter sp. NKC3-5.</title>
        <authorList>
            <person name="Oh Y.J."/>
        </authorList>
    </citation>
    <scope>NUCLEOTIDE SEQUENCE [LARGE SCALE GENOMIC DNA]</scope>
    <source>
        <strain evidence="12">NKC3-5</strain>
    </source>
</reference>
<dbReference type="InterPro" id="IPR001867">
    <property type="entry name" value="OmpR/PhoB-type_DNA-bd"/>
</dbReference>
<dbReference type="Gene3D" id="3.40.50.2300">
    <property type="match status" value="1"/>
</dbReference>
<accession>A0A514LIQ6</accession>
<dbReference type="Pfam" id="PF00486">
    <property type="entry name" value="Trans_reg_C"/>
    <property type="match status" value="1"/>
</dbReference>
<dbReference type="Gene3D" id="6.10.250.690">
    <property type="match status" value="1"/>
</dbReference>
<dbReference type="OrthoDB" id="9790442at2"/>
<evidence type="ECO:0000256" key="7">
    <source>
        <dbReference type="PROSITE-ProRule" id="PRU00169"/>
    </source>
</evidence>
<feature type="domain" description="Response regulatory" evidence="9">
    <location>
        <begin position="9"/>
        <end position="123"/>
    </location>
</feature>
<feature type="modified residue" description="4-aspartylphosphate" evidence="7">
    <location>
        <position position="58"/>
    </location>
</feature>
<sequence length="240" mass="27106">MGGAKVAERILIVDDERKMRQLVGLYLTNAGYELDEASSGIEAIHKATDQPYDAVILDIMMPRTDGWAVCEHLRTEGSNIGILMLTAKTEVEDRVKGLDLGADDYLVKPFAPEELVARVKALLRRKSSSLNEYPAKITDGALFIHPDRHEVNVAGQSVDLTAKEFDILYLLASRPERVYTRENVIEHIWSMDSEWHDPRTIDTHIKNIRTKLKKAGLPFNPMKTVWGVGYKFNTTEGNNR</sequence>
<dbReference type="GO" id="GO:0032993">
    <property type="term" value="C:protein-DNA complex"/>
    <property type="evidence" value="ECO:0007669"/>
    <property type="project" value="TreeGrafter"/>
</dbReference>
<protein>
    <submittedName>
        <fullName evidence="11">Response regulator transcription factor</fullName>
    </submittedName>
</protein>
<evidence type="ECO:0000313" key="12">
    <source>
        <dbReference type="Proteomes" id="UP000319756"/>
    </source>
</evidence>
<dbReference type="SUPFAM" id="SSF46894">
    <property type="entry name" value="C-terminal effector domain of the bipartite response regulators"/>
    <property type="match status" value="1"/>
</dbReference>
<dbReference type="GO" id="GO:0000976">
    <property type="term" value="F:transcription cis-regulatory region binding"/>
    <property type="evidence" value="ECO:0007669"/>
    <property type="project" value="TreeGrafter"/>
</dbReference>
<dbReference type="SMART" id="SM00862">
    <property type="entry name" value="Trans_reg_C"/>
    <property type="match status" value="1"/>
</dbReference>
<dbReference type="CDD" id="cd17627">
    <property type="entry name" value="REC_OmpR_PrrA-like"/>
    <property type="match status" value="1"/>
</dbReference>
<dbReference type="GO" id="GO:0000156">
    <property type="term" value="F:phosphorelay response regulator activity"/>
    <property type="evidence" value="ECO:0007669"/>
    <property type="project" value="TreeGrafter"/>
</dbReference>
<dbReference type="PANTHER" id="PTHR48111">
    <property type="entry name" value="REGULATOR OF RPOS"/>
    <property type="match status" value="1"/>
</dbReference>
<dbReference type="PROSITE" id="PS51755">
    <property type="entry name" value="OMPR_PHOB"/>
    <property type="match status" value="1"/>
</dbReference>
<dbReference type="Gene3D" id="1.10.10.10">
    <property type="entry name" value="Winged helix-like DNA-binding domain superfamily/Winged helix DNA-binding domain"/>
    <property type="match status" value="1"/>
</dbReference>
<evidence type="ECO:0000256" key="8">
    <source>
        <dbReference type="PROSITE-ProRule" id="PRU01091"/>
    </source>
</evidence>
<dbReference type="KEGG" id="sale:EPH95_09620"/>
<name>A0A514LIQ6_9BACI</name>
<dbReference type="GO" id="GO:0005829">
    <property type="term" value="C:cytosol"/>
    <property type="evidence" value="ECO:0007669"/>
    <property type="project" value="TreeGrafter"/>
</dbReference>
<evidence type="ECO:0000313" key="11">
    <source>
        <dbReference type="EMBL" id="QDI91405.1"/>
    </source>
</evidence>
<dbReference type="AlphaFoldDB" id="A0A514LIQ6"/>
<evidence type="ECO:0000259" key="9">
    <source>
        <dbReference type="PROSITE" id="PS50110"/>
    </source>
</evidence>
<evidence type="ECO:0000256" key="3">
    <source>
        <dbReference type="ARBA" id="ARBA00023012"/>
    </source>
</evidence>